<dbReference type="Pfam" id="PF01594">
    <property type="entry name" value="AI-2E_transport"/>
    <property type="match status" value="1"/>
</dbReference>
<feature type="transmembrane region" description="Helical" evidence="7">
    <location>
        <begin position="53"/>
        <end position="71"/>
    </location>
</feature>
<feature type="region of interest" description="Disordered" evidence="6">
    <location>
        <begin position="1"/>
        <end position="28"/>
    </location>
</feature>
<dbReference type="InterPro" id="IPR002549">
    <property type="entry name" value="AI-2E-like"/>
</dbReference>
<dbReference type="EMBL" id="JAAONZ010000001">
    <property type="protein sequence ID" value="NHO64331.1"/>
    <property type="molecule type" value="Genomic_DNA"/>
</dbReference>
<accession>A0A9E5JTP0</accession>
<proteinExistence type="inferred from homology"/>
<evidence type="ECO:0000256" key="2">
    <source>
        <dbReference type="ARBA" id="ARBA00009773"/>
    </source>
</evidence>
<dbReference type="AlphaFoldDB" id="A0A9E5JTP0"/>
<dbReference type="GO" id="GO:0055085">
    <property type="term" value="P:transmembrane transport"/>
    <property type="evidence" value="ECO:0007669"/>
    <property type="project" value="TreeGrafter"/>
</dbReference>
<keyword evidence="9" id="KW-1185">Reference proteome</keyword>
<keyword evidence="3 7" id="KW-0812">Transmembrane</keyword>
<feature type="transmembrane region" description="Helical" evidence="7">
    <location>
        <begin position="235"/>
        <end position="260"/>
    </location>
</feature>
<feature type="transmembrane region" description="Helical" evidence="7">
    <location>
        <begin position="337"/>
        <end position="364"/>
    </location>
</feature>
<protein>
    <submittedName>
        <fullName evidence="8">AI-2E family transporter</fullName>
    </submittedName>
</protein>
<dbReference type="GO" id="GO:0016020">
    <property type="term" value="C:membrane"/>
    <property type="evidence" value="ECO:0007669"/>
    <property type="project" value="UniProtKB-SubCell"/>
</dbReference>
<comment type="caution">
    <text evidence="8">The sequence shown here is derived from an EMBL/GenBank/DDBJ whole genome shotgun (WGS) entry which is preliminary data.</text>
</comment>
<evidence type="ECO:0000313" key="9">
    <source>
        <dbReference type="Proteomes" id="UP000787472"/>
    </source>
</evidence>
<dbReference type="RefSeq" id="WP_167181229.1">
    <property type="nucleotide sequence ID" value="NZ_JAAONZ010000001.1"/>
</dbReference>
<keyword evidence="4 7" id="KW-1133">Transmembrane helix</keyword>
<comment type="subcellular location">
    <subcellularLocation>
        <location evidence="1">Membrane</location>
        <topology evidence="1">Multi-pass membrane protein</topology>
    </subcellularLocation>
</comment>
<gene>
    <name evidence="8" type="ORF">G8770_02060</name>
</gene>
<reference evidence="8" key="1">
    <citation type="submission" date="2020-03" db="EMBL/GenBank/DDBJ databases">
        <authorList>
            <person name="Guo F."/>
        </authorList>
    </citation>
    <scope>NUCLEOTIDE SEQUENCE</scope>
    <source>
        <strain evidence="8">JCM 30134</strain>
    </source>
</reference>
<feature type="transmembrane region" description="Helical" evidence="7">
    <location>
        <begin position="83"/>
        <end position="101"/>
    </location>
</feature>
<sequence>MTKPTEASLHDTDRTPTPGRPSPSSSGPLQRAGALYCLLGLAVMYTLYFAKSLLVPIVVALLFALLLSPLVRLFKRFHIPRTVSAMILLTAIGGPFTWLGIELAEPAQKWAASLPELSAQMARELNSIEDSVTSQATPAPKKSGFFSFFSSEEAPAPPKDENTLSKRVMQGGMEVMISVLSATPIVIAQFLTFVILVLFLLIFGPNLYATVIDILPKVKDKRRTILLVGKIQQELSRYIITVSLINFGLGLVTTLVLWLMGMEDPLLWGALVGLLNYAPYVGPLISVCILSIAGASQYGPILNAILPAAVYFGINLLEAQFVTPMVLGKHMRLNPLILIIWLILWGWLWGAIGVLLAVPLLVCLKLAADHLNLLTPWLALIQTRA</sequence>
<evidence type="ECO:0000313" key="8">
    <source>
        <dbReference type="EMBL" id="NHO64331.1"/>
    </source>
</evidence>
<name>A0A9E5JTP0_9GAMM</name>
<dbReference type="Proteomes" id="UP000787472">
    <property type="component" value="Unassembled WGS sequence"/>
</dbReference>
<evidence type="ECO:0000256" key="3">
    <source>
        <dbReference type="ARBA" id="ARBA00022692"/>
    </source>
</evidence>
<keyword evidence="5 7" id="KW-0472">Membrane</keyword>
<dbReference type="PANTHER" id="PTHR21716:SF16">
    <property type="entry name" value="BLL1467 PROTEIN"/>
    <property type="match status" value="1"/>
</dbReference>
<evidence type="ECO:0000256" key="4">
    <source>
        <dbReference type="ARBA" id="ARBA00022989"/>
    </source>
</evidence>
<feature type="transmembrane region" description="Helical" evidence="7">
    <location>
        <begin position="186"/>
        <end position="215"/>
    </location>
</feature>
<dbReference type="PANTHER" id="PTHR21716">
    <property type="entry name" value="TRANSMEMBRANE PROTEIN"/>
    <property type="match status" value="1"/>
</dbReference>
<organism evidence="8 9">
    <name type="scientific">Pseudomaricurvus hydrocarbonicus</name>
    <dbReference type="NCBI Taxonomy" id="1470433"/>
    <lineage>
        <taxon>Bacteria</taxon>
        <taxon>Pseudomonadati</taxon>
        <taxon>Pseudomonadota</taxon>
        <taxon>Gammaproteobacteria</taxon>
        <taxon>Cellvibrionales</taxon>
        <taxon>Cellvibrionaceae</taxon>
        <taxon>Pseudomaricurvus</taxon>
    </lineage>
</organism>
<feature type="transmembrane region" description="Helical" evidence="7">
    <location>
        <begin position="266"/>
        <end position="293"/>
    </location>
</feature>
<feature type="transmembrane region" description="Helical" evidence="7">
    <location>
        <begin position="300"/>
        <end position="317"/>
    </location>
</feature>
<evidence type="ECO:0000256" key="6">
    <source>
        <dbReference type="SAM" id="MobiDB-lite"/>
    </source>
</evidence>
<evidence type="ECO:0000256" key="7">
    <source>
        <dbReference type="SAM" id="Phobius"/>
    </source>
</evidence>
<evidence type="ECO:0000256" key="5">
    <source>
        <dbReference type="ARBA" id="ARBA00023136"/>
    </source>
</evidence>
<evidence type="ECO:0000256" key="1">
    <source>
        <dbReference type="ARBA" id="ARBA00004141"/>
    </source>
</evidence>
<comment type="similarity">
    <text evidence="2">Belongs to the autoinducer-2 exporter (AI-2E) (TC 2.A.86) family.</text>
</comment>